<dbReference type="AlphaFoldDB" id="A0A0P5GD86"/>
<name>A0A0P5GD86_9CRUS</name>
<evidence type="ECO:0000256" key="3">
    <source>
        <dbReference type="ARBA" id="ARBA00022737"/>
    </source>
</evidence>
<dbReference type="OrthoDB" id="10064100at2759"/>
<dbReference type="PANTHER" id="PTHR22846">
    <property type="entry name" value="WD40 REPEAT PROTEIN"/>
    <property type="match status" value="1"/>
</dbReference>
<comment type="subcellular location">
    <subcellularLocation>
        <location evidence="1">Nucleus</location>
    </subcellularLocation>
</comment>
<dbReference type="PROSITE" id="PS50294">
    <property type="entry name" value="WD_REPEATS_REGION"/>
    <property type="match status" value="1"/>
</dbReference>
<keyword evidence="3" id="KW-0677">Repeat</keyword>
<dbReference type="PANTHER" id="PTHR22846:SF2">
    <property type="entry name" value="F-BOX-LIKE_WD REPEAT-CONTAINING PROTEIN EBI"/>
    <property type="match status" value="1"/>
</dbReference>
<dbReference type="PROSITE" id="PS50082">
    <property type="entry name" value="WD_REPEATS_2"/>
    <property type="match status" value="2"/>
</dbReference>
<dbReference type="EMBL" id="GDIQ01009974">
    <property type="protein sequence ID" value="JAN84763.1"/>
    <property type="molecule type" value="Transcribed_RNA"/>
</dbReference>
<accession>A0A0P5GD86</accession>
<dbReference type="GO" id="GO:0000118">
    <property type="term" value="C:histone deacetylase complex"/>
    <property type="evidence" value="ECO:0007669"/>
    <property type="project" value="TreeGrafter"/>
</dbReference>
<protein>
    <submittedName>
        <fullName evidence="6">Wd-repeat protein</fullName>
    </submittedName>
</protein>
<dbReference type="InterPro" id="IPR036322">
    <property type="entry name" value="WD40_repeat_dom_sf"/>
</dbReference>
<evidence type="ECO:0000256" key="4">
    <source>
        <dbReference type="ARBA" id="ARBA00023242"/>
    </source>
</evidence>
<evidence type="ECO:0000256" key="5">
    <source>
        <dbReference type="ARBA" id="ARBA00025741"/>
    </source>
</evidence>
<dbReference type="Gene3D" id="2.130.10.10">
    <property type="entry name" value="YVTN repeat-like/Quinoprotein amine dehydrogenase"/>
    <property type="match status" value="1"/>
</dbReference>
<dbReference type="InterPro" id="IPR001680">
    <property type="entry name" value="WD40_rpt"/>
</dbReference>
<evidence type="ECO:0000256" key="1">
    <source>
        <dbReference type="ARBA" id="ARBA00004123"/>
    </source>
</evidence>
<dbReference type="SUPFAM" id="SSF50978">
    <property type="entry name" value="WD40 repeat-like"/>
    <property type="match status" value="1"/>
</dbReference>
<dbReference type="Pfam" id="PF00400">
    <property type="entry name" value="WD40"/>
    <property type="match status" value="4"/>
</dbReference>
<evidence type="ECO:0000256" key="2">
    <source>
        <dbReference type="ARBA" id="ARBA00022574"/>
    </source>
</evidence>
<dbReference type="GO" id="GO:0003714">
    <property type="term" value="F:transcription corepressor activity"/>
    <property type="evidence" value="ECO:0007669"/>
    <property type="project" value="InterPro"/>
</dbReference>
<dbReference type="SMART" id="SM00320">
    <property type="entry name" value="WD40"/>
    <property type="match status" value="7"/>
</dbReference>
<proteinExistence type="inferred from homology"/>
<dbReference type="InterPro" id="IPR015943">
    <property type="entry name" value="WD40/YVTN_repeat-like_dom_sf"/>
</dbReference>
<reference evidence="6" key="1">
    <citation type="submission" date="2015-10" db="EMBL/GenBank/DDBJ databases">
        <title>EvidentialGene: Evidence-directed Construction of Complete mRNA Transcriptomes without Genomes.</title>
        <authorList>
            <person name="Gilbert D.G."/>
        </authorList>
    </citation>
    <scope>NUCLEOTIDE SEQUENCE</scope>
</reference>
<dbReference type="GO" id="GO:0006357">
    <property type="term" value="P:regulation of transcription by RNA polymerase II"/>
    <property type="evidence" value="ECO:0007669"/>
    <property type="project" value="TreeGrafter"/>
</dbReference>
<organism evidence="6">
    <name type="scientific">Daphnia magna</name>
    <dbReference type="NCBI Taxonomy" id="35525"/>
    <lineage>
        <taxon>Eukaryota</taxon>
        <taxon>Metazoa</taxon>
        <taxon>Ecdysozoa</taxon>
        <taxon>Arthropoda</taxon>
        <taxon>Crustacea</taxon>
        <taxon>Branchiopoda</taxon>
        <taxon>Diplostraca</taxon>
        <taxon>Cladocera</taxon>
        <taxon>Anomopoda</taxon>
        <taxon>Daphniidae</taxon>
        <taxon>Daphnia</taxon>
    </lineage>
</organism>
<dbReference type="InterPro" id="IPR045183">
    <property type="entry name" value="Ebi-like"/>
</dbReference>
<keyword evidence="2" id="KW-0853">WD repeat</keyword>
<sequence>MAEKSETWEEDDREEDFRKTGQTCYNREKESNDNGNVFDCAFHPTRPLLACGLSSGSIRLFQGPDADAPFDRWTIDDRFRLDNASHIKCLAWNVDGTRLAAGCFDGTVAVWQCNGVDDSTIPFQAKEHNLAVFEIIWNRWNCNLFATRSRDEGELQRILTWNSDLNEPVSCQCLELDTKFVWDFEWISSTRMAACTYEGTILICEIGSKVPVRRVSHPGVWKVRWHFALHYLVSCSTDGSVKVWSKNRHQEVGQIQLENRVYCVDCHGLRSGGSALIASGLEDGTIAIWHVTENRLQILSEHLDAVTCISFSPDGQYLATLDNEEKLIIWSTENWVIIFHHFKPANENWNHIRWNPTSNKLAISSNSHEIHIIELEDEFEDCISSHDEEKST</sequence>
<evidence type="ECO:0000313" key="6">
    <source>
        <dbReference type="EMBL" id="JAN84763.1"/>
    </source>
</evidence>
<comment type="similarity">
    <text evidence="5">Belongs to the WD repeat EBI family.</text>
</comment>
<keyword evidence="4" id="KW-0539">Nucleus</keyword>